<proteinExistence type="predicted"/>
<comment type="caution">
    <text evidence="2">The sequence shown here is derived from an EMBL/GenBank/DDBJ whole genome shotgun (WGS) entry which is preliminary data.</text>
</comment>
<protein>
    <submittedName>
        <fullName evidence="2">Uncharacterized protein</fullName>
    </submittedName>
</protein>
<reference evidence="2 3" key="1">
    <citation type="submission" date="2023-05" db="EMBL/GenBank/DDBJ databases">
        <title>B98-5 Cell Line De Novo Hybrid Assembly: An Optical Mapping Approach.</title>
        <authorList>
            <person name="Kananen K."/>
            <person name="Auerbach J.A."/>
            <person name="Kautto E."/>
            <person name="Blachly J.S."/>
        </authorList>
    </citation>
    <scope>NUCLEOTIDE SEQUENCE [LARGE SCALE GENOMIC DNA]</scope>
    <source>
        <strain evidence="2">B95-8</strain>
        <tissue evidence="2">Cell line</tissue>
    </source>
</reference>
<feature type="non-terminal residue" evidence="2">
    <location>
        <position position="1"/>
    </location>
</feature>
<evidence type="ECO:0000313" key="2">
    <source>
        <dbReference type="EMBL" id="KAK2088370.1"/>
    </source>
</evidence>
<dbReference type="EMBL" id="JASSZA010000019">
    <property type="protein sequence ID" value="KAK2088370.1"/>
    <property type="molecule type" value="Genomic_DNA"/>
</dbReference>
<sequence>NGSEPSPSCISPERKSTEESLGCTVPQPPAAEHLQASGHECPLPRSELLLLTLLKKTAPLRGR</sequence>
<dbReference type="Proteomes" id="UP001266305">
    <property type="component" value="Unassembled WGS sequence"/>
</dbReference>
<organism evidence="2 3">
    <name type="scientific">Saguinus oedipus</name>
    <name type="common">Cotton-top tamarin</name>
    <name type="synonym">Oedipomidas oedipus</name>
    <dbReference type="NCBI Taxonomy" id="9490"/>
    <lineage>
        <taxon>Eukaryota</taxon>
        <taxon>Metazoa</taxon>
        <taxon>Chordata</taxon>
        <taxon>Craniata</taxon>
        <taxon>Vertebrata</taxon>
        <taxon>Euteleostomi</taxon>
        <taxon>Mammalia</taxon>
        <taxon>Eutheria</taxon>
        <taxon>Euarchontoglires</taxon>
        <taxon>Primates</taxon>
        <taxon>Haplorrhini</taxon>
        <taxon>Platyrrhini</taxon>
        <taxon>Cebidae</taxon>
        <taxon>Callitrichinae</taxon>
        <taxon>Saguinus</taxon>
    </lineage>
</organism>
<evidence type="ECO:0000313" key="3">
    <source>
        <dbReference type="Proteomes" id="UP001266305"/>
    </source>
</evidence>
<evidence type="ECO:0000256" key="1">
    <source>
        <dbReference type="SAM" id="MobiDB-lite"/>
    </source>
</evidence>
<feature type="region of interest" description="Disordered" evidence="1">
    <location>
        <begin position="1"/>
        <end position="38"/>
    </location>
</feature>
<keyword evidence="3" id="KW-1185">Reference proteome</keyword>
<feature type="non-terminal residue" evidence="2">
    <location>
        <position position="63"/>
    </location>
</feature>
<accession>A0ABQ9TUA4</accession>
<name>A0ABQ9TUA4_SAGOE</name>
<gene>
    <name evidence="2" type="ORF">P7K49_034277</name>
</gene>